<name>A0AA36F7W9_OCTVU</name>
<reference evidence="1" key="1">
    <citation type="submission" date="2023-08" db="EMBL/GenBank/DDBJ databases">
        <authorList>
            <person name="Alioto T."/>
            <person name="Alioto T."/>
            <person name="Gomez Garrido J."/>
        </authorList>
    </citation>
    <scope>NUCLEOTIDE SEQUENCE</scope>
</reference>
<evidence type="ECO:0000313" key="1">
    <source>
        <dbReference type="EMBL" id="CAI9727655.1"/>
    </source>
</evidence>
<organism evidence="1 2">
    <name type="scientific">Octopus vulgaris</name>
    <name type="common">Common octopus</name>
    <dbReference type="NCBI Taxonomy" id="6645"/>
    <lineage>
        <taxon>Eukaryota</taxon>
        <taxon>Metazoa</taxon>
        <taxon>Spiralia</taxon>
        <taxon>Lophotrochozoa</taxon>
        <taxon>Mollusca</taxon>
        <taxon>Cephalopoda</taxon>
        <taxon>Coleoidea</taxon>
        <taxon>Octopodiformes</taxon>
        <taxon>Octopoda</taxon>
        <taxon>Incirrata</taxon>
        <taxon>Octopodidae</taxon>
        <taxon>Octopus</taxon>
    </lineage>
</organism>
<gene>
    <name evidence="1" type="ORF">OCTVUL_1B009624</name>
</gene>
<evidence type="ECO:0000313" key="2">
    <source>
        <dbReference type="Proteomes" id="UP001162480"/>
    </source>
</evidence>
<proteinExistence type="predicted"/>
<protein>
    <submittedName>
        <fullName evidence="1">Uncharacterized protein</fullName>
    </submittedName>
</protein>
<dbReference type="Proteomes" id="UP001162480">
    <property type="component" value="Chromosome 9"/>
</dbReference>
<dbReference type="AlphaFoldDB" id="A0AA36F7W9"/>
<sequence length="66" mass="7577">MKVAVGDQFSVLYQTSDQEIQVNLKTRFIFLEEVAVTFPWQTTQIVSLEKVADLTSQNTERADVIR</sequence>
<dbReference type="EMBL" id="OX597822">
    <property type="protein sequence ID" value="CAI9727655.1"/>
    <property type="molecule type" value="Genomic_DNA"/>
</dbReference>
<accession>A0AA36F7W9</accession>
<keyword evidence="2" id="KW-1185">Reference proteome</keyword>